<dbReference type="EMBL" id="GEGO01001230">
    <property type="protein sequence ID" value="JAR94174.1"/>
    <property type="molecule type" value="Transcribed_RNA"/>
</dbReference>
<protein>
    <submittedName>
        <fullName evidence="2">Putative secreted protein</fullName>
    </submittedName>
</protein>
<reference evidence="2" key="1">
    <citation type="journal article" date="2018" name="PLoS Negl. Trop. Dis.">
        <title>Sialome diversity of ticks revealed by RNAseq of single tick salivary glands.</title>
        <authorList>
            <person name="Perner J."/>
            <person name="Kropackova S."/>
            <person name="Kopacek P."/>
            <person name="Ribeiro J.M."/>
        </authorList>
    </citation>
    <scope>NUCLEOTIDE SEQUENCE</scope>
    <source>
        <strain evidence="2">Siblings of single egg batch collected in Ceske Budejovice</strain>
        <tissue evidence="2">Salivary glands</tissue>
    </source>
</reference>
<feature type="signal peptide" evidence="1">
    <location>
        <begin position="1"/>
        <end position="22"/>
    </location>
</feature>
<dbReference type="AlphaFoldDB" id="A0A147BTR2"/>
<evidence type="ECO:0000313" key="2">
    <source>
        <dbReference type="EMBL" id="JAR94174.1"/>
    </source>
</evidence>
<evidence type="ECO:0000256" key="1">
    <source>
        <dbReference type="SAM" id="SignalP"/>
    </source>
</evidence>
<accession>A0A147BTR2</accession>
<sequence length="126" mass="13964">MSLNPLLSMQLLLLLGIPSTTGQHYKLVNGNLTSSSCLQDWANTWNRFIYKEAPPFSEFTVPCIGTSGLAFASSSSSTVFWEHIKKRPSADFFSGHSGRAANRMSLNPLLLSMQTIVDLLQQRQTL</sequence>
<proteinExistence type="predicted"/>
<organism evidence="2">
    <name type="scientific">Ixodes ricinus</name>
    <name type="common">Common tick</name>
    <name type="synonym">Acarus ricinus</name>
    <dbReference type="NCBI Taxonomy" id="34613"/>
    <lineage>
        <taxon>Eukaryota</taxon>
        <taxon>Metazoa</taxon>
        <taxon>Ecdysozoa</taxon>
        <taxon>Arthropoda</taxon>
        <taxon>Chelicerata</taxon>
        <taxon>Arachnida</taxon>
        <taxon>Acari</taxon>
        <taxon>Parasitiformes</taxon>
        <taxon>Ixodida</taxon>
        <taxon>Ixodoidea</taxon>
        <taxon>Ixodidae</taxon>
        <taxon>Ixodinae</taxon>
        <taxon>Ixodes</taxon>
    </lineage>
</organism>
<keyword evidence="1" id="KW-0732">Signal</keyword>
<name>A0A147BTR2_IXORI</name>
<feature type="chain" id="PRO_5007542858" evidence="1">
    <location>
        <begin position="23"/>
        <end position="126"/>
    </location>
</feature>